<dbReference type="GO" id="GO:0003899">
    <property type="term" value="F:DNA-directed RNA polymerase activity"/>
    <property type="evidence" value="ECO:0007669"/>
    <property type="project" value="InterPro"/>
</dbReference>
<accession>A0A1L3GN19</accession>
<proteinExistence type="predicted"/>
<evidence type="ECO:0000313" key="7">
    <source>
        <dbReference type="Proteomes" id="UP000182517"/>
    </source>
</evidence>
<dbReference type="Pfam" id="PF04539">
    <property type="entry name" value="Sigma70_r3"/>
    <property type="match status" value="1"/>
</dbReference>
<gene>
    <name evidence="6" type="ORF">A7E78_05450</name>
</gene>
<evidence type="ECO:0000313" key="6">
    <source>
        <dbReference type="EMBL" id="APG27336.1"/>
    </source>
</evidence>
<dbReference type="Gene3D" id="1.20.140.160">
    <property type="match status" value="1"/>
</dbReference>
<dbReference type="KEGG" id="pef:A7E78_05450"/>
<keyword evidence="3" id="KW-0238">DNA-binding</keyword>
<dbReference type="PANTHER" id="PTHR30385">
    <property type="entry name" value="SIGMA FACTOR F FLAGELLAR"/>
    <property type="match status" value="1"/>
</dbReference>
<dbReference type="GO" id="GO:0006352">
    <property type="term" value="P:DNA-templated transcription initiation"/>
    <property type="evidence" value="ECO:0007669"/>
    <property type="project" value="InterPro"/>
</dbReference>
<dbReference type="PRINTS" id="PR00046">
    <property type="entry name" value="SIGMA70FCT"/>
</dbReference>
<dbReference type="NCBIfam" id="TIGR02937">
    <property type="entry name" value="sigma70-ECF"/>
    <property type="match status" value="1"/>
</dbReference>
<dbReference type="InterPro" id="IPR007624">
    <property type="entry name" value="RNA_pol_sigma70_r3"/>
</dbReference>
<sequence>MKAAVPYSPPGADAKDRLIKAHLYMISFLADRMITQVPAFMSREDIASAAMLGLVDAAGRFDPGQGVLFKTFAEKRMRGAVLDEVRRMDWFSRTLRKKQGQIQKAIDDLVRTLGRDPEEHEIAAELEMSLEEYRQLLSETSHLGCVSLHETIGESEHGPSLLDNLVNEGDKTALEMLETSELAQQLAEYIDRLSEKERLVVTLYYYEELSQKEIAEVLEISEGRVSQLHSQSLIKLKNHIGRSAKQQRSPLKR</sequence>
<evidence type="ECO:0000256" key="3">
    <source>
        <dbReference type="ARBA" id="ARBA00023125"/>
    </source>
</evidence>
<dbReference type="SUPFAM" id="SSF88659">
    <property type="entry name" value="Sigma3 and sigma4 domains of RNA polymerase sigma factors"/>
    <property type="match status" value="2"/>
</dbReference>
<evidence type="ECO:0000259" key="5">
    <source>
        <dbReference type="PROSITE" id="PS00716"/>
    </source>
</evidence>
<reference evidence="6 7" key="1">
    <citation type="journal article" date="2017" name="Genome Announc.">
        <title>Complete Genome Sequences of Two Acetylene-Fermenting Pelobacter acetylenicus Strains.</title>
        <authorList>
            <person name="Sutton J.M."/>
            <person name="Baesman S.M."/>
            <person name="Fierst J.L."/>
            <person name="Poret-Peterson A.T."/>
            <person name="Oremland R.S."/>
            <person name="Dunlap D.S."/>
            <person name="Akob D.M."/>
        </authorList>
    </citation>
    <scope>NUCLEOTIDE SEQUENCE [LARGE SCALE GENOMIC DNA]</scope>
    <source>
        <strain evidence="6 7">SFB93</strain>
    </source>
</reference>
<organism evidence="6 7">
    <name type="scientific">Syntrophotalea acetylenivorans</name>
    <dbReference type="NCBI Taxonomy" id="1842532"/>
    <lineage>
        <taxon>Bacteria</taxon>
        <taxon>Pseudomonadati</taxon>
        <taxon>Thermodesulfobacteriota</taxon>
        <taxon>Desulfuromonadia</taxon>
        <taxon>Desulfuromonadales</taxon>
        <taxon>Syntrophotaleaceae</taxon>
        <taxon>Syntrophotalea</taxon>
    </lineage>
</organism>
<protein>
    <submittedName>
        <fullName evidence="6">RNA polymerase subunit sigma</fullName>
    </submittedName>
</protein>
<keyword evidence="4" id="KW-0804">Transcription</keyword>
<evidence type="ECO:0000256" key="2">
    <source>
        <dbReference type="ARBA" id="ARBA00023082"/>
    </source>
</evidence>
<name>A0A1L3GN19_9BACT</name>
<dbReference type="STRING" id="1842532.A7E78_05450"/>
<dbReference type="Gene3D" id="1.10.1740.10">
    <property type="match status" value="1"/>
</dbReference>
<dbReference type="AlphaFoldDB" id="A0A1L3GN19"/>
<dbReference type="Pfam" id="PF04545">
    <property type="entry name" value="Sigma70_r4"/>
    <property type="match status" value="1"/>
</dbReference>
<dbReference type="InterPro" id="IPR013324">
    <property type="entry name" value="RNA_pol_sigma_r3/r4-like"/>
</dbReference>
<dbReference type="InterPro" id="IPR007630">
    <property type="entry name" value="RNA_pol_sigma70_r4"/>
</dbReference>
<evidence type="ECO:0000256" key="4">
    <source>
        <dbReference type="ARBA" id="ARBA00023163"/>
    </source>
</evidence>
<keyword evidence="1" id="KW-0805">Transcription regulation</keyword>
<dbReference type="InterPro" id="IPR013325">
    <property type="entry name" value="RNA_pol_sigma_r2"/>
</dbReference>
<dbReference type="GO" id="GO:0003677">
    <property type="term" value="F:DNA binding"/>
    <property type="evidence" value="ECO:0007669"/>
    <property type="project" value="UniProtKB-KW"/>
</dbReference>
<dbReference type="PROSITE" id="PS00716">
    <property type="entry name" value="SIGMA70_2"/>
    <property type="match status" value="1"/>
</dbReference>
<dbReference type="SUPFAM" id="SSF88946">
    <property type="entry name" value="Sigma2 domain of RNA polymerase sigma factors"/>
    <property type="match status" value="1"/>
</dbReference>
<dbReference type="RefSeq" id="WP_072283303.1">
    <property type="nucleotide sequence ID" value="NZ_CP015519.1"/>
</dbReference>
<feature type="domain" description="RNA polymerase sigma-70" evidence="5">
    <location>
        <begin position="210"/>
        <end position="236"/>
    </location>
</feature>
<keyword evidence="2" id="KW-0731">Sigma factor</keyword>
<dbReference type="InterPro" id="IPR000943">
    <property type="entry name" value="RNA_pol_sigma70"/>
</dbReference>
<dbReference type="CDD" id="cd06171">
    <property type="entry name" value="Sigma70_r4"/>
    <property type="match status" value="1"/>
</dbReference>
<dbReference type="EMBL" id="CP015519">
    <property type="protein sequence ID" value="APG27336.1"/>
    <property type="molecule type" value="Genomic_DNA"/>
</dbReference>
<dbReference type="OrthoDB" id="9799825at2"/>
<dbReference type="InterPro" id="IPR012845">
    <property type="entry name" value="RNA_pol_sigma_FliA_WhiG"/>
</dbReference>
<dbReference type="Proteomes" id="UP000182517">
    <property type="component" value="Chromosome"/>
</dbReference>
<dbReference type="PANTHER" id="PTHR30385:SF7">
    <property type="entry name" value="RNA POLYMERASE SIGMA FACTOR FLIA"/>
    <property type="match status" value="1"/>
</dbReference>
<dbReference type="Pfam" id="PF04542">
    <property type="entry name" value="Sigma70_r2"/>
    <property type="match status" value="1"/>
</dbReference>
<evidence type="ECO:0000256" key="1">
    <source>
        <dbReference type="ARBA" id="ARBA00023015"/>
    </source>
</evidence>
<dbReference type="GO" id="GO:0016987">
    <property type="term" value="F:sigma factor activity"/>
    <property type="evidence" value="ECO:0007669"/>
    <property type="project" value="UniProtKB-KW"/>
</dbReference>
<dbReference type="NCBIfam" id="NF005413">
    <property type="entry name" value="PRK06986.1"/>
    <property type="match status" value="1"/>
</dbReference>
<dbReference type="InterPro" id="IPR014284">
    <property type="entry name" value="RNA_pol_sigma-70_dom"/>
</dbReference>
<keyword evidence="7" id="KW-1185">Reference proteome</keyword>
<dbReference type="NCBIfam" id="TIGR02479">
    <property type="entry name" value="FliA_WhiG"/>
    <property type="match status" value="1"/>
</dbReference>
<dbReference type="PIRSF" id="PIRSF000770">
    <property type="entry name" value="RNA_pol_sigma-SigE/K"/>
    <property type="match status" value="1"/>
</dbReference>
<dbReference type="InterPro" id="IPR007627">
    <property type="entry name" value="RNA_pol_sigma70_r2"/>
</dbReference>